<feature type="compositionally biased region" description="Polar residues" evidence="1">
    <location>
        <begin position="99"/>
        <end position="109"/>
    </location>
</feature>
<feature type="compositionally biased region" description="Low complexity" evidence="1">
    <location>
        <begin position="75"/>
        <end position="86"/>
    </location>
</feature>
<feature type="region of interest" description="Disordered" evidence="1">
    <location>
        <begin position="1"/>
        <end position="30"/>
    </location>
</feature>
<evidence type="ECO:0000313" key="2">
    <source>
        <dbReference type="EMBL" id="SVD93535.1"/>
    </source>
</evidence>
<feature type="compositionally biased region" description="Polar residues" evidence="1">
    <location>
        <begin position="1"/>
        <end position="13"/>
    </location>
</feature>
<protein>
    <submittedName>
        <fullName evidence="2">Uncharacterized protein</fullName>
    </submittedName>
</protein>
<feature type="region of interest" description="Disordered" evidence="1">
    <location>
        <begin position="72"/>
        <end position="204"/>
    </location>
</feature>
<feature type="compositionally biased region" description="Low complexity" evidence="1">
    <location>
        <begin position="152"/>
        <end position="180"/>
    </location>
</feature>
<gene>
    <name evidence="2" type="ORF">METZ01_LOCUS446389</name>
</gene>
<reference evidence="2" key="1">
    <citation type="submission" date="2018-05" db="EMBL/GenBank/DDBJ databases">
        <authorList>
            <person name="Lanie J.A."/>
            <person name="Ng W.-L."/>
            <person name="Kazmierczak K.M."/>
            <person name="Andrzejewski T.M."/>
            <person name="Davidsen T.M."/>
            <person name="Wayne K.J."/>
            <person name="Tettelin H."/>
            <person name="Glass J.I."/>
            <person name="Rusch D."/>
            <person name="Podicherti R."/>
            <person name="Tsui H.-C.T."/>
            <person name="Winkler M.E."/>
        </authorList>
    </citation>
    <scope>NUCLEOTIDE SEQUENCE</scope>
</reference>
<accession>A0A382ZEM5</accession>
<proteinExistence type="predicted"/>
<evidence type="ECO:0000256" key="1">
    <source>
        <dbReference type="SAM" id="MobiDB-lite"/>
    </source>
</evidence>
<sequence>SASRSWPPSTCAASRTGCHGRNAKAGSRCVSCPSTTWTRSATGSAIPSGFTAPSAPIRVRSSRTATALPVTFSNTPTACAPSPSTTLGPAPPVKVPRPTSESSGASRGSTAWPRATSAGVRIPTPPHRQSPTQPRATPVFTRRPGTKAGSPTRSSAPWPSFSSRSRPARNRPSAAATTSRPWPWSRPPTAAPRNTARFPSARLF</sequence>
<feature type="non-terminal residue" evidence="2">
    <location>
        <position position="1"/>
    </location>
</feature>
<name>A0A382ZEM5_9ZZZZ</name>
<feature type="non-terminal residue" evidence="2">
    <location>
        <position position="204"/>
    </location>
</feature>
<dbReference type="EMBL" id="UINC01183011">
    <property type="protein sequence ID" value="SVD93535.1"/>
    <property type="molecule type" value="Genomic_DNA"/>
</dbReference>
<dbReference type="AlphaFoldDB" id="A0A382ZEM5"/>
<organism evidence="2">
    <name type="scientific">marine metagenome</name>
    <dbReference type="NCBI Taxonomy" id="408172"/>
    <lineage>
        <taxon>unclassified sequences</taxon>
        <taxon>metagenomes</taxon>
        <taxon>ecological metagenomes</taxon>
    </lineage>
</organism>